<comment type="subcellular location">
    <subcellularLocation>
        <location evidence="1">Cell inner membrane</location>
    </subcellularLocation>
</comment>
<keyword evidence="4" id="KW-0808">Transferase</keyword>
<dbReference type="AlphaFoldDB" id="A0AAW9HBM3"/>
<dbReference type="GO" id="GO:0016746">
    <property type="term" value="F:acyltransferase activity"/>
    <property type="evidence" value="ECO:0007669"/>
    <property type="project" value="UniProtKB-KW"/>
</dbReference>
<dbReference type="PANTHER" id="PTHR30606:SF10">
    <property type="entry name" value="PHOSPHATIDYLINOSITOL MANNOSIDE ACYLTRANSFERASE"/>
    <property type="match status" value="1"/>
</dbReference>
<dbReference type="Pfam" id="PF03279">
    <property type="entry name" value="Lip_A_acyltrans"/>
    <property type="match status" value="1"/>
</dbReference>
<evidence type="ECO:0000256" key="6">
    <source>
        <dbReference type="ARBA" id="ARBA00023315"/>
    </source>
</evidence>
<evidence type="ECO:0000256" key="1">
    <source>
        <dbReference type="ARBA" id="ARBA00004533"/>
    </source>
</evidence>
<accession>A0AAW9HBM3</accession>
<dbReference type="GeneID" id="92814306"/>
<evidence type="ECO:0000313" key="9">
    <source>
        <dbReference type="Proteomes" id="UP001284901"/>
    </source>
</evidence>
<dbReference type="GO" id="GO:0005886">
    <property type="term" value="C:plasma membrane"/>
    <property type="evidence" value="ECO:0007669"/>
    <property type="project" value="UniProtKB-SubCell"/>
</dbReference>
<keyword evidence="3" id="KW-0997">Cell inner membrane</keyword>
<evidence type="ECO:0000256" key="4">
    <source>
        <dbReference type="ARBA" id="ARBA00022679"/>
    </source>
</evidence>
<keyword evidence="9" id="KW-1185">Reference proteome</keyword>
<keyword evidence="6 7" id="KW-0012">Acyltransferase</keyword>
<name>A0AAW9HBM3_9ACTO</name>
<proteinExistence type="predicted"/>
<evidence type="ECO:0000313" key="10">
    <source>
        <dbReference type="Proteomes" id="UP001288320"/>
    </source>
</evidence>
<dbReference type="InterPro" id="IPR004960">
    <property type="entry name" value="LipA_acyltrans"/>
</dbReference>
<evidence type="ECO:0000313" key="8">
    <source>
        <dbReference type="EMBL" id="MDY5146547.1"/>
    </source>
</evidence>
<dbReference type="Proteomes" id="UP001288320">
    <property type="component" value="Unassembled WGS sequence"/>
</dbReference>
<dbReference type="RefSeq" id="WP_101595516.1">
    <property type="nucleotide sequence ID" value="NZ_CAUPFC010000007.1"/>
</dbReference>
<dbReference type="Proteomes" id="UP001284901">
    <property type="component" value="Unassembled WGS sequence"/>
</dbReference>
<evidence type="ECO:0000256" key="5">
    <source>
        <dbReference type="ARBA" id="ARBA00023136"/>
    </source>
</evidence>
<comment type="caution">
    <text evidence="7">The sequence shown here is derived from an EMBL/GenBank/DDBJ whole genome shotgun (WGS) entry which is preliminary data.</text>
</comment>
<reference evidence="7 9" key="1">
    <citation type="submission" date="2023-10" db="EMBL/GenBank/DDBJ databases">
        <title>Whole Genome based description of the genera Actinobaculum and Actinotignum reveals a complex phylogenetic relationship within the species included in the genus Actinotignum.</title>
        <authorList>
            <person name="Jensen C.S."/>
            <person name="Dargis R."/>
            <person name="Kemp M."/>
            <person name="Christensen J.J."/>
        </authorList>
    </citation>
    <scope>NUCLEOTIDE SEQUENCE</scope>
    <source>
        <strain evidence="8 9">SLA_B089</strain>
        <strain evidence="7">SLA_B245</strain>
    </source>
</reference>
<dbReference type="PANTHER" id="PTHR30606">
    <property type="entry name" value="LIPID A BIOSYNTHESIS LAUROYL ACYLTRANSFERASE"/>
    <property type="match status" value="1"/>
</dbReference>
<evidence type="ECO:0000313" key="7">
    <source>
        <dbReference type="EMBL" id="MDY5140374.1"/>
    </source>
</evidence>
<dbReference type="EMBL" id="JAWNFY010000014">
    <property type="protein sequence ID" value="MDY5146547.1"/>
    <property type="molecule type" value="Genomic_DNA"/>
</dbReference>
<dbReference type="NCBIfam" id="NF005919">
    <property type="entry name" value="PRK07920.1"/>
    <property type="match status" value="1"/>
</dbReference>
<protein>
    <submittedName>
        <fullName evidence="7">Phosphatidylinositol mannoside acyltransferase</fullName>
    </submittedName>
</protein>
<evidence type="ECO:0000256" key="2">
    <source>
        <dbReference type="ARBA" id="ARBA00022475"/>
    </source>
</evidence>
<gene>
    <name evidence="7" type="ORF">R6G74_03480</name>
    <name evidence="8" type="ORF">R6P33_05850</name>
</gene>
<dbReference type="EMBL" id="JAWNFV010000005">
    <property type="protein sequence ID" value="MDY5140374.1"/>
    <property type="molecule type" value="Genomic_DNA"/>
</dbReference>
<dbReference type="CDD" id="cd07984">
    <property type="entry name" value="LPLAT_LABLAT-like"/>
    <property type="match status" value="1"/>
</dbReference>
<dbReference type="GO" id="GO:0009247">
    <property type="term" value="P:glycolipid biosynthetic process"/>
    <property type="evidence" value="ECO:0007669"/>
    <property type="project" value="UniProtKB-ARBA"/>
</dbReference>
<keyword evidence="2" id="KW-1003">Cell membrane</keyword>
<sequence>MNLGNLLFRATGAVARLPEPVGRGLFAAVGTVAGTLPLRGTQQLRRNLARVRPDARGRAARRLSRAAMRSYMRYYYEALRLGTWEADDFAARVIEDGLDSARAEFARGHALIGALMHMGNWDMAGAWSRYFLAPVHTLVEKLEPAEVFERFVRLRENIGMVIYPVVKGGGAIHRLAEDTRQGPILAPVLADRDLTASGVEVEFFGEKMLAAAGPAILAIDTGCAVVPIFSYYVKKERTRAVPTRWRMVLRSGAPIRARVDAAASPRERHADIARITQEWITAFEEVLAEHPEDWHMLQPVFVADLDRERYRTNREKAARELARRQAEYDAKEGTP</sequence>
<organism evidence="7 10">
    <name type="scientific">Actinotignum timonense</name>
    <dbReference type="NCBI Taxonomy" id="1870995"/>
    <lineage>
        <taxon>Bacteria</taxon>
        <taxon>Bacillati</taxon>
        <taxon>Actinomycetota</taxon>
        <taxon>Actinomycetes</taxon>
        <taxon>Actinomycetales</taxon>
        <taxon>Actinomycetaceae</taxon>
        <taxon>Actinotignum</taxon>
    </lineage>
</organism>
<keyword evidence="5" id="KW-0472">Membrane</keyword>
<evidence type="ECO:0000256" key="3">
    <source>
        <dbReference type="ARBA" id="ARBA00022519"/>
    </source>
</evidence>